<dbReference type="GO" id="GO:0046872">
    <property type="term" value="F:metal ion binding"/>
    <property type="evidence" value="ECO:0007669"/>
    <property type="project" value="UniProtKB-KW"/>
</dbReference>
<evidence type="ECO:0000313" key="4">
    <source>
        <dbReference type="EMBL" id="GAW98691.1"/>
    </source>
</evidence>
<protein>
    <recommendedName>
        <fullName evidence="1">Copper chaperone CopZ</fullName>
    </recommendedName>
</protein>
<dbReference type="InterPro" id="IPR017969">
    <property type="entry name" value="Heavy-metal-associated_CS"/>
</dbReference>
<sequence length="81" mass="8792">MTNKRAILQLDGLTCPSCMTKIESALAHQPGVEKVKVLFNASKAKADFDDSKVSAEELGQVVDKLGYEVKKIKVKDEVAAN</sequence>
<dbReference type="PANTHER" id="PTHR46594:SF4">
    <property type="entry name" value="P-TYPE CATION-TRANSPORTING ATPASE"/>
    <property type="match status" value="1"/>
</dbReference>
<evidence type="ECO:0000313" key="5">
    <source>
        <dbReference type="Proteomes" id="UP000198374"/>
    </source>
</evidence>
<feature type="domain" description="HMA" evidence="3">
    <location>
        <begin position="4"/>
        <end position="70"/>
    </location>
</feature>
<dbReference type="PROSITE" id="PS50846">
    <property type="entry name" value="HMA_2"/>
    <property type="match status" value="1"/>
</dbReference>
<keyword evidence="2" id="KW-0479">Metal-binding</keyword>
<dbReference type="InterPro" id="IPR036163">
    <property type="entry name" value="HMA_dom_sf"/>
</dbReference>
<dbReference type="PANTHER" id="PTHR46594">
    <property type="entry name" value="P-TYPE CATION-TRANSPORTING ATPASE"/>
    <property type="match status" value="1"/>
</dbReference>
<dbReference type="PROSITE" id="PS01047">
    <property type="entry name" value="HMA_1"/>
    <property type="match status" value="1"/>
</dbReference>
<name>A0A1Z5IAQ2_9LACO</name>
<dbReference type="SUPFAM" id="SSF55008">
    <property type="entry name" value="HMA, heavy metal-associated domain"/>
    <property type="match status" value="1"/>
</dbReference>
<dbReference type="FunFam" id="3.30.70.100:FF:000001">
    <property type="entry name" value="ATPase copper transporting beta"/>
    <property type="match status" value="1"/>
</dbReference>
<organism evidence="4 5">
    <name type="scientific">Secundilactobacillus mixtipabuli</name>
    <dbReference type="NCBI Taxonomy" id="1435342"/>
    <lineage>
        <taxon>Bacteria</taxon>
        <taxon>Bacillati</taxon>
        <taxon>Bacillota</taxon>
        <taxon>Bacilli</taxon>
        <taxon>Lactobacillales</taxon>
        <taxon>Lactobacillaceae</taxon>
        <taxon>Secundilactobacillus</taxon>
    </lineage>
</organism>
<dbReference type="OrthoDB" id="2721717at2"/>
<accession>A0A1Z5IAQ2</accession>
<proteinExistence type="predicted"/>
<dbReference type="RefSeq" id="WP_089108505.1">
    <property type="nucleotide sequence ID" value="NZ_BCMF01000003.1"/>
</dbReference>
<dbReference type="EMBL" id="BCMF01000003">
    <property type="protein sequence ID" value="GAW98691.1"/>
    <property type="molecule type" value="Genomic_DNA"/>
</dbReference>
<dbReference type="Proteomes" id="UP000198374">
    <property type="component" value="Unassembled WGS sequence"/>
</dbReference>
<evidence type="ECO:0000259" key="3">
    <source>
        <dbReference type="PROSITE" id="PS50846"/>
    </source>
</evidence>
<reference evidence="4 5" key="1">
    <citation type="submission" date="2015-11" db="EMBL/GenBank/DDBJ databases">
        <title>Draft genome sequences of new species of the genus Lactobacillus isolated from orchardgrass silage.</title>
        <authorList>
            <person name="Tohno M."/>
            <person name="Tanizawa Y."/>
            <person name="Arita M."/>
        </authorList>
    </citation>
    <scope>NUCLEOTIDE SEQUENCE [LARGE SCALE GENOMIC DNA]</scope>
    <source>
        <strain evidence="4 5">IWT30</strain>
    </source>
</reference>
<dbReference type="AlphaFoldDB" id="A0A1Z5IAQ2"/>
<dbReference type="Gene3D" id="3.30.70.100">
    <property type="match status" value="1"/>
</dbReference>
<dbReference type="CDD" id="cd00371">
    <property type="entry name" value="HMA"/>
    <property type="match status" value="1"/>
</dbReference>
<evidence type="ECO:0000256" key="1">
    <source>
        <dbReference type="ARBA" id="ARBA00015313"/>
    </source>
</evidence>
<keyword evidence="5" id="KW-1185">Reference proteome</keyword>
<gene>
    <name evidence="4" type="primary">copZ</name>
    <name evidence="4" type="ORF">IWT30_00650</name>
</gene>
<dbReference type="InterPro" id="IPR006121">
    <property type="entry name" value="HMA_dom"/>
</dbReference>
<comment type="caution">
    <text evidence="4">The sequence shown here is derived from an EMBL/GenBank/DDBJ whole genome shotgun (WGS) entry which is preliminary data.</text>
</comment>
<evidence type="ECO:0000256" key="2">
    <source>
        <dbReference type="ARBA" id="ARBA00022723"/>
    </source>
</evidence>
<dbReference type="Pfam" id="PF00403">
    <property type="entry name" value="HMA"/>
    <property type="match status" value="1"/>
</dbReference>